<feature type="region of interest" description="Disordered" evidence="5">
    <location>
        <begin position="447"/>
        <end position="466"/>
    </location>
</feature>
<name>A0AAD1UG96_EUPCR</name>
<evidence type="ECO:0000256" key="1">
    <source>
        <dbReference type="ARBA" id="ARBA00006442"/>
    </source>
</evidence>
<feature type="domain" description="FAD/NAD(P)-binding" evidence="6">
    <location>
        <begin position="10"/>
        <end position="283"/>
    </location>
</feature>
<dbReference type="InterPro" id="IPR023753">
    <property type="entry name" value="FAD/NAD-binding_dom"/>
</dbReference>
<dbReference type="GO" id="GO:0004174">
    <property type="term" value="F:electron-transferring-flavoprotein dehydrogenase activity"/>
    <property type="evidence" value="ECO:0007669"/>
    <property type="project" value="TreeGrafter"/>
</dbReference>
<comment type="similarity">
    <text evidence="1">Belongs to the FAD-dependent oxidoreductase family.</text>
</comment>
<dbReference type="Pfam" id="PF07992">
    <property type="entry name" value="Pyr_redox_2"/>
    <property type="match status" value="1"/>
</dbReference>
<dbReference type="Proteomes" id="UP001295684">
    <property type="component" value="Unassembled WGS sequence"/>
</dbReference>
<dbReference type="Gene3D" id="3.50.50.100">
    <property type="match status" value="1"/>
</dbReference>
<dbReference type="SUPFAM" id="SSF51905">
    <property type="entry name" value="FAD/NAD(P)-binding domain"/>
    <property type="match status" value="2"/>
</dbReference>
<dbReference type="AlphaFoldDB" id="A0AAD1UG96"/>
<dbReference type="GO" id="GO:0005737">
    <property type="term" value="C:cytoplasm"/>
    <property type="evidence" value="ECO:0007669"/>
    <property type="project" value="TreeGrafter"/>
</dbReference>
<keyword evidence="3" id="KW-0274">FAD</keyword>
<evidence type="ECO:0000256" key="4">
    <source>
        <dbReference type="ARBA" id="ARBA00023002"/>
    </source>
</evidence>
<proteinExistence type="inferred from homology"/>
<evidence type="ECO:0000256" key="3">
    <source>
        <dbReference type="ARBA" id="ARBA00022827"/>
    </source>
</evidence>
<organism evidence="7 8">
    <name type="scientific">Euplotes crassus</name>
    <dbReference type="NCBI Taxonomy" id="5936"/>
    <lineage>
        <taxon>Eukaryota</taxon>
        <taxon>Sar</taxon>
        <taxon>Alveolata</taxon>
        <taxon>Ciliophora</taxon>
        <taxon>Intramacronucleata</taxon>
        <taxon>Spirotrichea</taxon>
        <taxon>Hypotrichia</taxon>
        <taxon>Euplotida</taxon>
        <taxon>Euplotidae</taxon>
        <taxon>Moneuplotes</taxon>
    </lineage>
</organism>
<evidence type="ECO:0000259" key="6">
    <source>
        <dbReference type="Pfam" id="PF07992"/>
    </source>
</evidence>
<sequence length="466" mass="53488">MGNSQPQRKKLVIIGGSFAGLLILDKVKEDFDITLIEKKDHFEWICSLPHSMVDLDYFENEATVDLKQCISVDRVFGPNVEYLQGMVTEIADDHSLKYKPTEGLDSDQGLQDIEEETCQFDLLIICTGSVYKINEKSAKDAATIFSIKERTRLIKKYHDRIDSAKEILVVGGGSTGVESLGEIINKYGDEKEYNMITNQDRLLHGFPEGLSRRASDYFTGKRTFKDLHLNQYFSPENNQSEDHNFSLMCAGMDYYTPFMNFNFKDCVDQRGRIFVNQYFQVTNQDPTQQEIGHPKTYDNIFCYGDACLSCMQEVKNVPAIRETSYTVKKNLLAIAYGGKLTKMSYAVDQVAAVYYSKWRGFLVLNDLAIPNCATLLAKKSIEKTFMSKFKNKCCGKFRFCIYNFQVNFSSCYLNTCCCCCPCSKRRRYKERRAALRALIAQHNSEEEKNPLFKDGQEERMIELKSK</sequence>
<accession>A0AAD1UG96</accession>
<evidence type="ECO:0000256" key="5">
    <source>
        <dbReference type="SAM" id="MobiDB-lite"/>
    </source>
</evidence>
<keyword evidence="2" id="KW-0285">Flavoprotein</keyword>
<evidence type="ECO:0000256" key="2">
    <source>
        <dbReference type="ARBA" id="ARBA00022630"/>
    </source>
</evidence>
<reference evidence="7" key="1">
    <citation type="submission" date="2023-07" db="EMBL/GenBank/DDBJ databases">
        <authorList>
            <consortium name="AG Swart"/>
            <person name="Singh M."/>
            <person name="Singh A."/>
            <person name="Seah K."/>
            <person name="Emmerich C."/>
        </authorList>
    </citation>
    <scope>NUCLEOTIDE SEQUENCE</scope>
    <source>
        <strain evidence="7">DP1</strain>
    </source>
</reference>
<dbReference type="PANTHER" id="PTHR43735:SF3">
    <property type="entry name" value="FERROPTOSIS SUPPRESSOR PROTEIN 1"/>
    <property type="match status" value="1"/>
</dbReference>
<keyword evidence="4" id="KW-0560">Oxidoreductase</keyword>
<dbReference type="InterPro" id="IPR036188">
    <property type="entry name" value="FAD/NAD-bd_sf"/>
</dbReference>
<comment type="caution">
    <text evidence="7">The sequence shown here is derived from an EMBL/GenBank/DDBJ whole genome shotgun (WGS) entry which is preliminary data.</text>
</comment>
<protein>
    <recommendedName>
        <fullName evidence="6">FAD/NAD(P)-binding domain-containing protein</fullName>
    </recommendedName>
</protein>
<keyword evidence="8" id="KW-1185">Reference proteome</keyword>
<dbReference type="EMBL" id="CAMPGE010009383">
    <property type="protein sequence ID" value="CAI2368249.1"/>
    <property type="molecule type" value="Genomic_DNA"/>
</dbReference>
<evidence type="ECO:0000313" key="7">
    <source>
        <dbReference type="EMBL" id="CAI2368249.1"/>
    </source>
</evidence>
<dbReference type="GO" id="GO:0050660">
    <property type="term" value="F:flavin adenine dinucleotide binding"/>
    <property type="evidence" value="ECO:0007669"/>
    <property type="project" value="TreeGrafter"/>
</dbReference>
<evidence type="ECO:0000313" key="8">
    <source>
        <dbReference type="Proteomes" id="UP001295684"/>
    </source>
</evidence>
<dbReference type="PANTHER" id="PTHR43735">
    <property type="entry name" value="APOPTOSIS-INDUCING FACTOR 1"/>
    <property type="match status" value="1"/>
</dbReference>
<gene>
    <name evidence="7" type="ORF">ECRASSUSDP1_LOCUS9540</name>
</gene>